<protein>
    <submittedName>
        <fullName evidence="1">Uncharacterized protein</fullName>
    </submittedName>
</protein>
<accession>A0A0W0ZFU7</accession>
<proteinExistence type="predicted"/>
<dbReference type="Gene3D" id="3.40.50.2300">
    <property type="match status" value="1"/>
</dbReference>
<dbReference type="OrthoDB" id="5651787at2"/>
<organism evidence="1 2">
    <name type="scientific">Legionella steelei</name>
    <dbReference type="NCBI Taxonomy" id="947033"/>
    <lineage>
        <taxon>Bacteria</taxon>
        <taxon>Pseudomonadati</taxon>
        <taxon>Pseudomonadota</taxon>
        <taxon>Gammaproteobacteria</taxon>
        <taxon>Legionellales</taxon>
        <taxon>Legionellaceae</taxon>
        <taxon>Legionella</taxon>
    </lineage>
</organism>
<comment type="caution">
    <text evidence="1">The sequence shown here is derived from an EMBL/GenBank/DDBJ whole genome shotgun (WGS) entry which is preliminary data.</text>
</comment>
<sequence length="121" mass="14593">MNESLNILISKLNRQLNEFDVHLHTVRHQKQELELHFQQIEERINQPVSNSLIVNPVSEINWLNFITQQQEKKEVVTLDLKNCQDLENKLEEKITRVQKELKMIEHYLEREEMHQKKRALG</sequence>
<name>A0A0W0ZFU7_9GAMM</name>
<gene>
    <name evidence="1" type="ORF">Lste_1053</name>
</gene>
<evidence type="ECO:0000313" key="1">
    <source>
        <dbReference type="EMBL" id="KTD67895.1"/>
    </source>
</evidence>
<reference evidence="1 2" key="1">
    <citation type="submission" date="2015-11" db="EMBL/GenBank/DDBJ databases">
        <title>Genomic analysis of 38 Legionella species identifies large and diverse effector repertoires.</title>
        <authorList>
            <person name="Burstein D."/>
            <person name="Amaro F."/>
            <person name="Zusman T."/>
            <person name="Lifshitz Z."/>
            <person name="Cohen O."/>
            <person name="Gilbert J.A."/>
            <person name="Pupko T."/>
            <person name="Shuman H.A."/>
            <person name="Segal G."/>
        </authorList>
    </citation>
    <scope>NUCLEOTIDE SEQUENCE [LARGE SCALE GENOMIC DNA]</scope>
    <source>
        <strain evidence="1 2">IMVS3376</strain>
    </source>
</reference>
<keyword evidence="2" id="KW-1185">Reference proteome</keyword>
<dbReference type="RefSeq" id="WP_058510033.1">
    <property type="nucleotide sequence ID" value="NZ_LNYY01000019.1"/>
</dbReference>
<evidence type="ECO:0000313" key="2">
    <source>
        <dbReference type="Proteomes" id="UP000054926"/>
    </source>
</evidence>
<dbReference type="Proteomes" id="UP000054926">
    <property type="component" value="Unassembled WGS sequence"/>
</dbReference>
<dbReference type="AlphaFoldDB" id="A0A0W0ZFU7"/>
<dbReference type="EMBL" id="LNYY01000019">
    <property type="protein sequence ID" value="KTD67895.1"/>
    <property type="molecule type" value="Genomic_DNA"/>
</dbReference>
<dbReference type="PATRIC" id="fig|947033.5.peg.1124"/>